<gene>
    <name evidence="1" type="ORF">BDN72DRAFT_781255</name>
</gene>
<organism evidence="1 2">
    <name type="scientific">Pluteus cervinus</name>
    <dbReference type="NCBI Taxonomy" id="181527"/>
    <lineage>
        <taxon>Eukaryota</taxon>
        <taxon>Fungi</taxon>
        <taxon>Dikarya</taxon>
        <taxon>Basidiomycota</taxon>
        <taxon>Agaricomycotina</taxon>
        <taxon>Agaricomycetes</taxon>
        <taxon>Agaricomycetidae</taxon>
        <taxon>Agaricales</taxon>
        <taxon>Pluteineae</taxon>
        <taxon>Pluteaceae</taxon>
        <taxon>Pluteus</taxon>
    </lineage>
</organism>
<evidence type="ECO:0000313" key="2">
    <source>
        <dbReference type="Proteomes" id="UP000308600"/>
    </source>
</evidence>
<keyword evidence="2" id="KW-1185">Reference proteome</keyword>
<proteinExistence type="predicted"/>
<accession>A0ACD3A038</accession>
<evidence type="ECO:0000313" key="1">
    <source>
        <dbReference type="EMBL" id="TFK59072.1"/>
    </source>
</evidence>
<name>A0ACD3A038_9AGAR</name>
<dbReference type="EMBL" id="ML209090">
    <property type="protein sequence ID" value="TFK59072.1"/>
    <property type="molecule type" value="Genomic_DNA"/>
</dbReference>
<sequence>MSSSNTRTLQYASAPRIREPRPTQRSAPMTEHQRAEAKEARNLRQAAINEEVASWFTYTMGKASDLATRFEMDERYFLDLFFGGGAHMVHHHEKTNPYNAFLYFKAAEERGTYPVKKTLGEVQKAHLEEYRTLSAAERDELVEKFDLEKITKTNVQRPTPRSRVQDVSNVLRNIEILLGGLQRRVGIQAMLCIVRDTTKYAMKPQWFFTDPELEPYLPIAVGNHWDTAQVGTQLEAFAIADCKVGSMWLSTKYRVEANTTDV</sequence>
<dbReference type="Proteomes" id="UP000308600">
    <property type="component" value="Unassembled WGS sequence"/>
</dbReference>
<reference evidence="1 2" key="1">
    <citation type="journal article" date="2019" name="Nat. Ecol. Evol.">
        <title>Megaphylogeny resolves global patterns of mushroom evolution.</title>
        <authorList>
            <person name="Varga T."/>
            <person name="Krizsan K."/>
            <person name="Foldi C."/>
            <person name="Dima B."/>
            <person name="Sanchez-Garcia M."/>
            <person name="Sanchez-Ramirez S."/>
            <person name="Szollosi G.J."/>
            <person name="Szarkandi J.G."/>
            <person name="Papp V."/>
            <person name="Albert L."/>
            <person name="Andreopoulos W."/>
            <person name="Angelini C."/>
            <person name="Antonin V."/>
            <person name="Barry K.W."/>
            <person name="Bougher N.L."/>
            <person name="Buchanan P."/>
            <person name="Buyck B."/>
            <person name="Bense V."/>
            <person name="Catcheside P."/>
            <person name="Chovatia M."/>
            <person name="Cooper J."/>
            <person name="Damon W."/>
            <person name="Desjardin D."/>
            <person name="Finy P."/>
            <person name="Geml J."/>
            <person name="Haridas S."/>
            <person name="Hughes K."/>
            <person name="Justo A."/>
            <person name="Karasinski D."/>
            <person name="Kautmanova I."/>
            <person name="Kiss B."/>
            <person name="Kocsube S."/>
            <person name="Kotiranta H."/>
            <person name="LaButti K.M."/>
            <person name="Lechner B.E."/>
            <person name="Liimatainen K."/>
            <person name="Lipzen A."/>
            <person name="Lukacs Z."/>
            <person name="Mihaltcheva S."/>
            <person name="Morgado L.N."/>
            <person name="Niskanen T."/>
            <person name="Noordeloos M.E."/>
            <person name="Ohm R.A."/>
            <person name="Ortiz-Santana B."/>
            <person name="Ovrebo C."/>
            <person name="Racz N."/>
            <person name="Riley R."/>
            <person name="Savchenko A."/>
            <person name="Shiryaev A."/>
            <person name="Soop K."/>
            <person name="Spirin V."/>
            <person name="Szebenyi C."/>
            <person name="Tomsovsky M."/>
            <person name="Tulloss R.E."/>
            <person name="Uehling J."/>
            <person name="Grigoriev I.V."/>
            <person name="Vagvolgyi C."/>
            <person name="Papp T."/>
            <person name="Martin F.M."/>
            <person name="Miettinen O."/>
            <person name="Hibbett D.S."/>
            <person name="Nagy L.G."/>
        </authorList>
    </citation>
    <scope>NUCLEOTIDE SEQUENCE [LARGE SCALE GENOMIC DNA]</scope>
    <source>
        <strain evidence="1 2">NL-1719</strain>
    </source>
</reference>
<protein>
    <submittedName>
        <fullName evidence="1">Uncharacterized protein</fullName>
    </submittedName>
</protein>